<dbReference type="UniPathway" id="UPA00068">
    <property type="reaction ID" value="UER00108"/>
</dbReference>
<accession>A0A653I3S2</accession>
<comment type="function">
    <text evidence="7">Catalyzes the NADPH-dependent reduction of N-acetyl-5-glutamyl phosphate to yield N-acetyl-L-glutamate 5-semialdehyde.</text>
</comment>
<evidence type="ECO:0000256" key="2">
    <source>
        <dbReference type="ARBA" id="ARBA00022571"/>
    </source>
</evidence>
<organism evidence="10 11">
    <name type="scientific">Exiguobacterium oxidotolerans</name>
    <dbReference type="NCBI Taxonomy" id="223958"/>
    <lineage>
        <taxon>Bacteria</taxon>
        <taxon>Bacillati</taxon>
        <taxon>Bacillota</taxon>
        <taxon>Bacilli</taxon>
        <taxon>Bacillales</taxon>
        <taxon>Bacillales Family XII. Incertae Sedis</taxon>
        <taxon>Exiguobacterium</taxon>
    </lineage>
</organism>
<dbReference type="GO" id="GO:0005737">
    <property type="term" value="C:cytoplasm"/>
    <property type="evidence" value="ECO:0007669"/>
    <property type="project" value="UniProtKB-SubCell"/>
</dbReference>
<dbReference type="Gene3D" id="3.30.360.10">
    <property type="entry name" value="Dihydrodipicolinate Reductase, domain 2"/>
    <property type="match status" value="1"/>
</dbReference>
<feature type="active site" evidence="7 8">
    <location>
        <position position="149"/>
    </location>
</feature>
<dbReference type="InterPro" id="IPR023013">
    <property type="entry name" value="AGPR_AS"/>
</dbReference>
<dbReference type="SUPFAM" id="SSF55347">
    <property type="entry name" value="Glyceraldehyde-3-phosphate dehydrogenase-like, C-terminal domain"/>
    <property type="match status" value="1"/>
</dbReference>
<dbReference type="AlphaFoldDB" id="A0A653I3S2"/>
<evidence type="ECO:0000256" key="6">
    <source>
        <dbReference type="ARBA" id="ARBA00050557"/>
    </source>
</evidence>
<evidence type="ECO:0000256" key="1">
    <source>
        <dbReference type="ARBA" id="ARBA00004862"/>
    </source>
</evidence>
<feature type="domain" description="Semialdehyde dehydrogenase NAD-binding" evidence="9">
    <location>
        <begin position="2"/>
        <end position="141"/>
    </location>
</feature>
<keyword evidence="2 7" id="KW-0055">Arginine biosynthesis</keyword>
<evidence type="ECO:0000256" key="3">
    <source>
        <dbReference type="ARBA" id="ARBA00022605"/>
    </source>
</evidence>
<dbReference type="CDD" id="cd17895">
    <property type="entry name" value="AGPR_1_N"/>
    <property type="match status" value="1"/>
</dbReference>
<evidence type="ECO:0000259" key="9">
    <source>
        <dbReference type="SMART" id="SM00859"/>
    </source>
</evidence>
<keyword evidence="3 7" id="KW-0028">Amino-acid biosynthesis</keyword>
<dbReference type="InterPro" id="IPR050085">
    <property type="entry name" value="AGPR"/>
</dbReference>
<dbReference type="FunFam" id="3.30.360.10:FF:000014">
    <property type="entry name" value="N-acetyl-gamma-glutamyl-phosphate reductase"/>
    <property type="match status" value="1"/>
</dbReference>
<proteinExistence type="inferred from homology"/>
<dbReference type="RefSeq" id="WP_159172763.1">
    <property type="nucleotide sequence ID" value="NZ_LR732308.1"/>
</dbReference>
<dbReference type="InterPro" id="IPR036291">
    <property type="entry name" value="NAD(P)-bd_dom_sf"/>
</dbReference>
<dbReference type="PROSITE" id="PS01224">
    <property type="entry name" value="ARGC"/>
    <property type="match status" value="1"/>
</dbReference>
<sequence length="343" mass="38484">MKCTIIGATGYTAVELIRMIEQHPHLEIVSLVSDSKATESITEIYTFMNKKNYSLLREFSLAHLEEVGTELIFLATPSGISKQYLEQLKDWKGKVIDLSGDLRLDQISYEHWYEKPAVEPMIQATATYGLSEWNREAIKTSRLIANPGCYATAVLLGLLPFLKEQVIEPVPIIIHASSGLSGAGKSFSEQTHHVRSNENMRLYKMNRHQHIPEIESVIQTVTGQDAIVSFATHLIPINRGIMATMTLTPRINKSETQWREWLQAFYENEPFVRINGNDPEIKSVVGSNYCDLTIYADARTGHLTVVSVIDNMQKGAVGQAIQNANLMCGYEEALGLTQQPLFI</sequence>
<dbReference type="GO" id="GO:0006526">
    <property type="term" value="P:L-arginine biosynthetic process"/>
    <property type="evidence" value="ECO:0007669"/>
    <property type="project" value="UniProtKB-UniRule"/>
</dbReference>
<dbReference type="Proteomes" id="UP000439752">
    <property type="component" value="Unassembled WGS sequence"/>
</dbReference>
<evidence type="ECO:0000256" key="7">
    <source>
        <dbReference type="HAMAP-Rule" id="MF_00150"/>
    </source>
</evidence>
<comment type="pathway">
    <text evidence="1 7">Amino-acid biosynthesis; L-arginine biosynthesis; N(2)-acetyl-L-ornithine from L-glutamate: step 3/4.</text>
</comment>
<keyword evidence="11" id="KW-1185">Reference proteome</keyword>
<evidence type="ECO:0000313" key="10">
    <source>
        <dbReference type="EMBL" id="VWX33353.1"/>
    </source>
</evidence>
<dbReference type="SMART" id="SM00859">
    <property type="entry name" value="Semialdhyde_dh"/>
    <property type="match status" value="1"/>
</dbReference>
<dbReference type="SUPFAM" id="SSF51735">
    <property type="entry name" value="NAD(P)-binding Rossmann-fold domains"/>
    <property type="match status" value="1"/>
</dbReference>
<name>A0A653I3S2_9BACL</name>
<comment type="catalytic activity">
    <reaction evidence="6 7">
        <text>N-acetyl-L-glutamate 5-semialdehyde + phosphate + NADP(+) = N-acetyl-L-glutamyl 5-phosphate + NADPH + H(+)</text>
        <dbReference type="Rhea" id="RHEA:21588"/>
        <dbReference type="ChEBI" id="CHEBI:15378"/>
        <dbReference type="ChEBI" id="CHEBI:29123"/>
        <dbReference type="ChEBI" id="CHEBI:43474"/>
        <dbReference type="ChEBI" id="CHEBI:57783"/>
        <dbReference type="ChEBI" id="CHEBI:57936"/>
        <dbReference type="ChEBI" id="CHEBI:58349"/>
        <dbReference type="EC" id="1.2.1.38"/>
    </reaction>
</comment>
<dbReference type="InterPro" id="IPR000534">
    <property type="entry name" value="Semialdehyde_DH_NAD-bd"/>
</dbReference>
<dbReference type="EC" id="1.2.1.38" evidence="7"/>
<dbReference type="EMBL" id="CABWKQ010000003">
    <property type="protein sequence ID" value="VWX33353.1"/>
    <property type="molecule type" value="Genomic_DNA"/>
</dbReference>
<dbReference type="Pfam" id="PF01118">
    <property type="entry name" value="Semialdhyde_dh"/>
    <property type="match status" value="1"/>
</dbReference>
<dbReference type="HAMAP" id="MF_00150">
    <property type="entry name" value="ArgC_type1"/>
    <property type="match status" value="1"/>
</dbReference>
<evidence type="ECO:0000256" key="5">
    <source>
        <dbReference type="ARBA" id="ARBA00023002"/>
    </source>
</evidence>
<comment type="similarity">
    <text evidence="7">Belongs to the NAGSA dehydrogenase family. Type 1 subfamily.</text>
</comment>
<dbReference type="GO" id="GO:0051287">
    <property type="term" value="F:NAD binding"/>
    <property type="evidence" value="ECO:0007669"/>
    <property type="project" value="InterPro"/>
</dbReference>
<dbReference type="InterPro" id="IPR000706">
    <property type="entry name" value="AGPR_type-1"/>
</dbReference>
<keyword evidence="4 7" id="KW-0521">NADP</keyword>
<dbReference type="NCBIfam" id="TIGR01850">
    <property type="entry name" value="argC"/>
    <property type="match status" value="1"/>
</dbReference>
<gene>
    <name evidence="7 10" type="primary">argC</name>
    <name evidence="10" type="ORF">EXIGUO9Y_110154</name>
</gene>
<dbReference type="InterPro" id="IPR058924">
    <property type="entry name" value="AGPR_dimerisation_dom"/>
</dbReference>
<dbReference type="Pfam" id="PF22698">
    <property type="entry name" value="Semialdhyde_dhC_1"/>
    <property type="match status" value="1"/>
</dbReference>
<dbReference type="GO" id="GO:0003942">
    <property type="term" value="F:N-acetyl-gamma-glutamyl-phosphate reductase activity"/>
    <property type="evidence" value="ECO:0007669"/>
    <property type="project" value="UniProtKB-UniRule"/>
</dbReference>
<comment type="subcellular location">
    <subcellularLocation>
        <location evidence="7">Cytoplasm</location>
    </subcellularLocation>
</comment>
<dbReference type="PANTHER" id="PTHR32338">
    <property type="entry name" value="N-ACETYL-GAMMA-GLUTAMYL-PHOSPHATE REDUCTASE, CHLOROPLASTIC-RELATED-RELATED"/>
    <property type="match status" value="1"/>
</dbReference>
<keyword evidence="7" id="KW-0963">Cytoplasm</keyword>
<dbReference type="GO" id="GO:0070401">
    <property type="term" value="F:NADP+ binding"/>
    <property type="evidence" value="ECO:0007669"/>
    <property type="project" value="InterPro"/>
</dbReference>
<evidence type="ECO:0000256" key="8">
    <source>
        <dbReference type="PROSITE-ProRule" id="PRU10010"/>
    </source>
</evidence>
<dbReference type="Gene3D" id="3.40.50.720">
    <property type="entry name" value="NAD(P)-binding Rossmann-like Domain"/>
    <property type="match status" value="1"/>
</dbReference>
<evidence type="ECO:0000256" key="4">
    <source>
        <dbReference type="ARBA" id="ARBA00022857"/>
    </source>
</evidence>
<keyword evidence="5 7" id="KW-0560">Oxidoreductase</keyword>
<reference evidence="10 11" key="1">
    <citation type="submission" date="2019-10" db="EMBL/GenBank/DDBJ databases">
        <authorList>
            <person name="Karimi E."/>
        </authorList>
    </citation>
    <scope>NUCLEOTIDE SEQUENCE [LARGE SCALE GENOMIC DNA]</scope>
    <source>
        <strain evidence="10">Exiguobacterium sp. 9Y</strain>
    </source>
</reference>
<dbReference type="CDD" id="cd23934">
    <property type="entry name" value="AGPR_1_C"/>
    <property type="match status" value="1"/>
</dbReference>
<protein>
    <recommendedName>
        <fullName evidence="7">N-acetyl-gamma-glutamyl-phosphate reductase</fullName>
        <shortName evidence="7">AGPR</shortName>
        <ecNumber evidence="7">1.2.1.38</ecNumber>
    </recommendedName>
    <alternativeName>
        <fullName evidence="7">N-acetyl-glutamate semialdehyde dehydrogenase</fullName>
        <shortName evidence="7">NAGSA dehydrogenase</shortName>
    </alternativeName>
</protein>
<dbReference type="PANTHER" id="PTHR32338:SF10">
    <property type="entry name" value="N-ACETYL-GAMMA-GLUTAMYL-PHOSPHATE REDUCTASE, CHLOROPLASTIC-RELATED"/>
    <property type="match status" value="1"/>
</dbReference>
<evidence type="ECO:0000313" key="11">
    <source>
        <dbReference type="Proteomes" id="UP000439752"/>
    </source>
</evidence>